<dbReference type="PANTHER" id="PTHR30033">
    <property type="entry name" value="FLAGELLAR HOOK-ASSOCIATED PROTEIN 1"/>
    <property type="match status" value="1"/>
</dbReference>
<name>A0A4R2RLT0_9FIRM</name>
<dbReference type="GO" id="GO:0005198">
    <property type="term" value="F:structural molecule activity"/>
    <property type="evidence" value="ECO:0007669"/>
    <property type="project" value="UniProtKB-UniRule"/>
</dbReference>
<evidence type="ECO:0000256" key="3">
    <source>
        <dbReference type="ARBA" id="ARBA00009677"/>
    </source>
</evidence>
<dbReference type="InterPro" id="IPR002371">
    <property type="entry name" value="FlgK"/>
</dbReference>
<feature type="domain" description="Flagellar basal-body/hook protein C-terminal" evidence="8">
    <location>
        <begin position="457"/>
        <end position="496"/>
    </location>
</feature>
<comment type="similarity">
    <text evidence="3 7">Belongs to the flagella basal body rod proteins family.</text>
</comment>
<dbReference type="OrthoDB" id="9802553at2"/>
<evidence type="ECO:0000256" key="5">
    <source>
        <dbReference type="ARBA" id="ARBA00022525"/>
    </source>
</evidence>
<dbReference type="AlphaFoldDB" id="A0A4R2RLT0"/>
<dbReference type="EMBL" id="SLXT01000012">
    <property type="protein sequence ID" value="TCP64093.1"/>
    <property type="molecule type" value="Genomic_DNA"/>
</dbReference>
<dbReference type="PANTHER" id="PTHR30033:SF1">
    <property type="entry name" value="FLAGELLAR HOOK-ASSOCIATED PROTEIN 1"/>
    <property type="match status" value="1"/>
</dbReference>
<protein>
    <recommendedName>
        <fullName evidence="4 7">Flagellar hook-associated protein 1</fullName>
        <shortName evidence="7">HAP1</shortName>
    </recommendedName>
</protein>
<evidence type="ECO:0000313" key="11">
    <source>
        <dbReference type="Proteomes" id="UP000294813"/>
    </source>
</evidence>
<sequence length="503" mass="55438">MVSTFFGLEIARRGVLTGKMGLDVTSHNVANANTEGYSRQTANISATPSVYVPGMKPASWPGQIGTGAEVAEIKRYRDDFLDRQYRNENARLGEWQSRADTTQRIQMLLNETGETGLSKVIDQFWESMQDLTANPNQSGARSVVVQRGKALVETFNHLDRQLTQLQDSINDDIIGKVRDINNYADQIVTLNGQIMRIEAKQGEHANDLRDKRDLLLDKLSKIVGIEVTEDTTGMINVSIGNFDLVTALERDSFILDPEPINLTDPYSTLNIRWASSSGIVEITGGELYGLLESRNPTGVVVDTRNRLNNMVKVFSAEFNRIHEQGVTLDQINKGTANAASGIKFFVQTNSAGALIDPLDIANIKINPLLDDPAQIAAGRPETYDQIPAATTTFEGDGRNALKLSQLKYAKLDFTPASTMDGFYNTLIGDLGVAGQQNTRMKDNQTTLTNTIKNQRNSISSVSLDEEMTNMIRFQQAFNAASRMVSAMDEMLDKLINGMGVVGR</sequence>
<evidence type="ECO:0000256" key="2">
    <source>
        <dbReference type="ARBA" id="ARBA00004613"/>
    </source>
</evidence>
<dbReference type="GO" id="GO:0009424">
    <property type="term" value="C:bacterial-type flagellum hook"/>
    <property type="evidence" value="ECO:0007669"/>
    <property type="project" value="UniProtKB-UniRule"/>
</dbReference>
<evidence type="ECO:0000256" key="7">
    <source>
        <dbReference type="RuleBase" id="RU362065"/>
    </source>
</evidence>
<dbReference type="SUPFAM" id="SSF64518">
    <property type="entry name" value="Phase 1 flagellin"/>
    <property type="match status" value="1"/>
</dbReference>
<keyword evidence="10" id="KW-0966">Cell projection</keyword>
<dbReference type="Pfam" id="PF06429">
    <property type="entry name" value="Flg_bbr_C"/>
    <property type="match status" value="1"/>
</dbReference>
<evidence type="ECO:0000256" key="4">
    <source>
        <dbReference type="ARBA" id="ARBA00016244"/>
    </source>
</evidence>
<proteinExistence type="inferred from homology"/>
<dbReference type="Proteomes" id="UP000294813">
    <property type="component" value="Unassembled WGS sequence"/>
</dbReference>
<dbReference type="Pfam" id="PF22638">
    <property type="entry name" value="FlgK_D1"/>
    <property type="match status" value="1"/>
</dbReference>
<keyword evidence="5 7" id="KW-0964">Secreted</keyword>
<comment type="caution">
    <text evidence="10">The sequence shown here is derived from an EMBL/GenBank/DDBJ whole genome shotgun (WGS) entry which is preliminary data.</text>
</comment>
<evidence type="ECO:0000256" key="1">
    <source>
        <dbReference type="ARBA" id="ARBA00004365"/>
    </source>
</evidence>
<reference evidence="10 11" key="1">
    <citation type="submission" date="2019-03" db="EMBL/GenBank/DDBJ databases">
        <title>Genomic Encyclopedia of Type Strains, Phase IV (KMG-IV): sequencing the most valuable type-strain genomes for metagenomic binning, comparative biology and taxonomic classification.</title>
        <authorList>
            <person name="Goeker M."/>
        </authorList>
    </citation>
    <scope>NUCLEOTIDE SEQUENCE [LARGE SCALE GENOMIC DNA]</scope>
    <source>
        <strain evidence="10 11">DSM 11170</strain>
    </source>
</reference>
<evidence type="ECO:0000256" key="6">
    <source>
        <dbReference type="ARBA" id="ARBA00023143"/>
    </source>
</evidence>
<evidence type="ECO:0000259" key="9">
    <source>
        <dbReference type="Pfam" id="PF22638"/>
    </source>
</evidence>
<gene>
    <name evidence="7" type="primary">flgK</name>
    <name evidence="10" type="ORF">EDD73_11254</name>
</gene>
<keyword evidence="11" id="KW-1185">Reference proteome</keyword>
<evidence type="ECO:0000313" key="10">
    <source>
        <dbReference type="EMBL" id="TCP64093.1"/>
    </source>
</evidence>
<organism evidence="10 11">
    <name type="scientific">Heliophilum fasciatum</name>
    <dbReference type="NCBI Taxonomy" id="35700"/>
    <lineage>
        <taxon>Bacteria</taxon>
        <taxon>Bacillati</taxon>
        <taxon>Bacillota</taxon>
        <taxon>Clostridia</taxon>
        <taxon>Eubacteriales</taxon>
        <taxon>Heliobacteriaceae</taxon>
        <taxon>Heliophilum</taxon>
    </lineage>
</organism>
<evidence type="ECO:0000259" key="8">
    <source>
        <dbReference type="Pfam" id="PF06429"/>
    </source>
</evidence>
<dbReference type="NCBIfam" id="TIGR02492">
    <property type="entry name" value="flgK_ends"/>
    <property type="match status" value="1"/>
</dbReference>
<dbReference type="InterPro" id="IPR010930">
    <property type="entry name" value="Flg_bb/hook_C_dom"/>
</dbReference>
<keyword evidence="10" id="KW-0969">Cilium</keyword>
<accession>A0A4R2RLT0</accession>
<dbReference type="GO" id="GO:0044780">
    <property type="term" value="P:bacterial-type flagellum assembly"/>
    <property type="evidence" value="ECO:0007669"/>
    <property type="project" value="InterPro"/>
</dbReference>
<keyword evidence="6 7" id="KW-0975">Bacterial flagellum</keyword>
<keyword evidence="10" id="KW-0282">Flagellum</keyword>
<dbReference type="PRINTS" id="PR01005">
    <property type="entry name" value="FLGHOOKAP1"/>
</dbReference>
<comment type="subcellular location">
    <subcellularLocation>
        <location evidence="1 7">Bacterial flagellum</location>
    </subcellularLocation>
    <subcellularLocation>
        <location evidence="2 7">Secreted</location>
    </subcellularLocation>
</comment>
<dbReference type="GO" id="GO:0005576">
    <property type="term" value="C:extracellular region"/>
    <property type="evidence" value="ECO:0007669"/>
    <property type="project" value="UniProtKB-SubCell"/>
</dbReference>
<feature type="domain" description="Flagellar hook-associated protein FlgK helical" evidence="9">
    <location>
        <begin position="103"/>
        <end position="330"/>
    </location>
</feature>
<dbReference type="InterPro" id="IPR053927">
    <property type="entry name" value="FlgK_helical"/>
</dbReference>
<dbReference type="RefSeq" id="WP_131919281.1">
    <property type="nucleotide sequence ID" value="NZ_JAOQNU010000022.1"/>
</dbReference>